<evidence type="ECO:0000256" key="1">
    <source>
        <dbReference type="SAM" id="Phobius"/>
    </source>
</evidence>
<accession>D0SBT5</accession>
<gene>
    <name evidence="2" type="ORF">HMPREF0016_01308</name>
</gene>
<dbReference type="EMBL" id="GG704965">
    <property type="protein sequence ID" value="EEY96617.1"/>
    <property type="molecule type" value="Genomic_DNA"/>
</dbReference>
<keyword evidence="1" id="KW-0472">Membrane</keyword>
<evidence type="ECO:0000313" key="2">
    <source>
        <dbReference type="EMBL" id="EEY96617.1"/>
    </source>
</evidence>
<dbReference type="Proteomes" id="UP000012047">
    <property type="component" value="Unassembled WGS sequence"/>
</dbReference>
<dbReference type="eggNOG" id="ENOG5031S23">
    <property type="taxonomic scope" value="Bacteria"/>
</dbReference>
<sequence>MAHQNLDIGNRLAMTKSTQKLTPKVMFLASLGIVIPLLILGIAFLAVKSDAKNQAEYQRIKEEQQQRIQEKLAAEKQFTQQEASSAVSK</sequence>
<reference evidence="3" key="1">
    <citation type="journal article" date="2012" name="PLoS ONE">
        <title>The success of Acinetobacter species; genetic, metabolic and virulence attributes.</title>
        <authorList>
            <person name="Peleg A.Y."/>
            <person name="de Breij A."/>
            <person name="Adams M.D."/>
            <person name="Cerqueira G.M."/>
            <person name="Mocali S."/>
            <person name="Galardini M."/>
            <person name="Nibbering P.H."/>
            <person name="Earl A.M."/>
            <person name="Ward D.V."/>
            <person name="Paterson D.L."/>
            <person name="Seifert H."/>
            <person name="Dijkshoorn L."/>
        </authorList>
    </citation>
    <scope>NUCLEOTIDE SEQUENCE [LARGE SCALE GENOMIC DNA]</scope>
    <source>
        <strain evidence="3">SH046</strain>
    </source>
</reference>
<protein>
    <submittedName>
        <fullName evidence="2">Uncharacterized protein</fullName>
    </submittedName>
</protein>
<dbReference type="HOGENOM" id="CLU_190414_0_0_6"/>
<name>D0SBT5_ACIJO</name>
<feature type="transmembrane region" description="Helical" evidence="1">
    <location>
        <begin position="25"/>
        <end position="47"/>
    </location>
</feature>
<proteinExistence type="predicted"/>
<dbReference type="AlphaFoldDB" id="D0SBT5"/>
<evidence type="ECO:0000313" key="3">
    <source>
        <dbReference type="Proteomes" id="UP000012047"/>
    </source>
</evidence>
<keyword evidence="1" id="KW-1133">Transmembrane helix</keyword>
<organism evidence="2 3">
    <name type="scientific">Acinetobacter johnsonii SH046</name>
    <dbReference type="NCBI Taxonomy" id="575586"/>
    <lineage>
        <taxon>Bacteria</taxon>
        <taxon>Pseudomonadati</taxon>
        <taxon>Pseudomonadota</taxon>
        <taxon>Gammaproteobacteria</taxon>
        <taxon>Moraxellales</taxon>
        <taxon>Moraxellaceae</taxon>
        <taxon>Acinetobacter</taxon>
    </lineage>
</organism>
<keyword evidence="1" id="KW-0812">Transmembrane</keyword>